<dbReference type="NCBIfam" id="TIGR00678">
    <property type="entry name" value="holB"/>
    <property type="match status" value="1"/>
</dbReference>
<dbReference type="GO" id="GO:0006261">
    <property type="term" value="P:DNA-templated DNA replication"/>
    <property type="evidence" value="ECO:0007669"/>
    <property type="project" value="TreeGrafter"/>
</dbReference>
<dbReference type="GO" id="GO:0009360">
    <property type="term" value="C:DNA polymerase III complex"/>
    <property type="evidence" value="ECO:0007669"/>
    <property type="project" value="TreeGrafter"/>
</dbReference>
<dbReference type="PANTHER" id="PTHR11669">
    <property type="entry name" value="REPLICATION FACTOR C / DNA POLYMERASE III GAMMA-TAU SUBUNIT"/>
    <property type="match status" value="1"/>
</dbReference>
<dbReference type="InterPro" id="IPR027417">
    <property type="entry name" value="P-loop_NTPase"/>
</dbReference>
<dbReference type="EC" id="2.7.7.7" evidence="2"/>
<dbReference type="InterPro" id="IPR004622">
    <property type="entry name" value="DNA_pol_HolB"/>
</dbReference>
<keyword evidence="2" id="KW-0808">Transferase</keyword>
<dbReference type="SUPFAM" id="SSF52540">
    <property type="entry name" value="P-loop containing nucleoside triphosphate hydrolases"/>
    <property type="match status" value="1"/>
</dbReference>
<dbReference type="AlphaFoldDB" id="A0A426FTH9"/>
<keyword evidence="2" id="KW-0548">Nucleotidyltransferase</keyword>
<feature type="region of interest" description="Disordered" evidence="1">
    <location>
        <begin position="1"/>
        <end position="58"/>
    </location>
</feature>
<dbReference type="Proteomes" id="UP000270261">
    <property type="component" value="Unassembled WGS sequence"/>
</dbReference>
<dbReference type="Gene3D" id="3.40.50.300">
    <property type="entry name" value="P-loop containing nucleotide triphosphate hydrolases"/>
    <property type="match status" value="1"/>
</dbReference>
<reference evidence="2 3" key="1">
    <citation type="submission" date="2018-11" db="EMBL/GenBank/DDBJ databases">
        <title>Genome sequencing of Lautropia sp. KCOM 2505 (= ChDC F240).</title>
        <authorList>
            <person name="Kook J.-K."/>
            <person name="Park S.-N."/>
            <person name="Lim Y.K."/>
        </authorList>
    </citation>
    <scope>NUCLEOTIDE SEQUENCE [LARGE SCALE GENOMIC DNA]</scope>
    <source>
        <strain evidence="2 3">KCOM 2505</strain>
    </source>
</reference>
<dbReference type="EMBL" id="RRUE01000001">
    <property type="protein sequence ID" value="RRN45938.1"/>
    <property type="molecule type" value="Genomic_DNA"/>
</dbReference>
<proteinExistence type="predicted"/>
<accession>A0A426FTH9</accession>
<evidence type="ECO:0000313" key="3">
    <source>
        <dbReference type="Proteomes" id="UP000270261"/>
    </source>
</evidence>
<feature type="compositionally biased region" description="Low complexity" evidence="1">
    <location>
        <begin position="8"/>
        <end position="21"/>
    </location>
</feature>
<organism evidence="2 3">
    <name type="scientific">Lautropia dentalis</name>
    <dbReference type="NCBI Taxonomy" id="2490857"/>
    <lineage>
        <taxon>Bacteria</taxon>
        <taxon>Pseudomonadati</taxon>
        <taxon>Pseudomonadota</taxon>
        <taxon>Betaproteobacteria</taxon>
        <taxon>Burkholderiales</taxon>
        <taxon>Burkholderiaceae</taxon>
        <taxon>Lautropia</taxon>
    </lineage>
</organism>
<dbReference type="PANTHER" id="PTHR11669:SF8">
    <property type="entry name" value="DNA POLYMERASE III SUBUNIT DELTA"/>
    <property type="match status" value="1"/>
</dbReference>
<gene>
    <name evidence="2" type="primary">holB</name>
    <name evidence="2" type="ORF">EHV23_07470</name>
</gene>
<evidence type="ECO:0000313" key="2">
    <source>
        <dbReference type="EMBL" id="RRN45938.1"/>
    </source>
</evidence>
<evidence type="ECO:0000256" key="1">
    <source>
        <dbReference type="SAM" id="MobiDB-lite"/>
    </source>
</evidence>
<protein>
    <submittedName>
        <fullName evidence="2">DNA polymerase III subunit delta</fullName>
        <ecNumber evidence="2">2.7.7.7</ecNumber>
    </submittedName>
</protein>
<dbReference type="Pfam" id="PF13177">
    <property type="entry name" value="DNA_pol3_delta2"/>
    <property type="match status" value="1"/>
</dbReference>
<dbReference type="InterPro" id="IPR050238">
    <property type="entry name" value="DNA_Rep/Repair_Clamp_Loader"/>
</dbReference>
<keyword evidence="3" id="KW-1185">Reference proteome</keyword>
<comment type="caution">
    <text evidence="2">The sequence shown here is derived from an EMBL/GenBank/DDBJ whole genome shotgun (WGS) entry which is preliminary data.</text>
</comment>
<sequence>MAGGGVNAAGRASGSGASRGTAGSGGGRGAASAHRAATGRGRTHLPVHDGEAPAPADGVDEAATATTLDGPLLPVFDSQQPLLHRLLGEGDDLHHALLLAGLPGIGKGAFARALAQGLLCEQLPKPPAPVQACGTCPACRWFASGHHPDFRLLELATSESRSSRAKEGAQTTKAWDISIDQVRDLEHFITTTSARGHARVVIIDPAETLSTPAANALLKMLEEPGEHTWFLLVSHLPAQLPPTVRSRCRSVAVPQPAQDEAMRWLQAVTGLPAADAAQLLAWSGMAPLHARDLADPAHLTVYRTLLSSLSALPDTGLDTVADKATTVPAATWYYLLLRWISDLLRAHAGAAPRFFPESASRLASLAQRSSLVRLAEVSAALQRQAGLVRHPLNPRLFMESALTAYLEAFVRRQTPGRAHPR</sequence>
<dbReference type="GO" id="GO:0003887">
    <property type="term" value="F:DNA-directed DNA polymerase activity"/>
    <property type="evidence" value="ECO:0007669"/>
    <property type="project" value="UniProtKB-EC"/>
</dbReference>
<feature type="compositionally biased region" description="Low complexity" evidence="1">
    <location>
        <begin position="30"/>
        <end position="40"/>
    </location>
</feature>
<name>A0A426FTH9_9BURK</name>
<dbReference type="GO" id="GO:0008408">
    <property type="term" value="F:3'-5' exonuclease activity"/>
    <property type="evidence" value="ECO:0007669"/>
    <property type="project" value="InterPro"/>
</dbReference>